<keyword evidence="2" id="KW-0732">Signal</keyword>
<dbReference type="InterPro" id="IPR000718">
    <property type="entry name" value="Peptidase_M13"/>
</dbReference>
<dbReference type="SUPFAM" id="SSF55486">
    <property type="entry name" value="Metalloproteases ('zincins'), catalytic domain"/>
    <property type="match status" value="1"/>
</dbReference>
<feature type="domain" description="Peptidase M13 N-terminal" evidence="3">
    <location>
        <begin position="54"/>
        <end position="217"/>
    </location>
</feature>
<evidence type="ECO:0000313" key="4">
    <source>
        <dbReference type="EMBL" id="JAG92629.1"/>
    </source>
</evidence>
<dbReference type="InterPro" id="IPR042089">
    <property type="entry name" value="Peptidase_M13_dom_2"/>
</dbReference>
<dbReference type="GO" id="GO:0016485">
    <property type="term" value="P:protein processing"/>
    <property type="evidence" value="ECO:0007669"/>
    <property type="project" value="TreeGrafter"/>
</dbReference>
<dbReference type="PANTHER" id="PTHR11733">
    <property type="entry name" value="ZINC METALLOPROTEASE FAMILY M13 NEPRILYSIN-RELATED"/>
    <property type="match status" value="1"/>
</dbReference>
<feature type="signal peptide" evidence="2">
    <location>
        <begin position="1"/>
        <end position="18"/>
    </location>
</feature>
<name>A0A0C9S5G7_AMBAM</name>
<evidence type="ECO:0000259" key="3">
    <source>
        <dbReference type="Pfam" id="PF05649"/>
    </source>
</evidence>
<dbReference type="PROSITE" id="PS51885">
    <property type="entry name" value="NEPRILYSIN"/>
    <property type="match status" value="1"/>
</dbReference>
<feature type="chain" id="PRO_5002203300" evidence="2">
    <location>
        <begin position="19"/>
        <end position="255"/>
    </location>
</feature>
<comment type="similarity">
    <text evidence="1">Belongs to the peptidase M13 family.</text>
</comment>
<dbReference type="AlphaFoldDB" id="A0A0C9S5G7"/>
<protein>
    <submittedName>
        <fullName evidence="4">Putative neutral endopeptidase-like protein</fullName>
    </submittedName>
</protein>
<dbReference type="PANTHER" id="PTHR11733:SF241">
    <property type="entry name" value="GH26575P-RELATED"/>
    <property type="match status" value="1"/>
</dbReference>
<dbReference type="EMBL" id="GBZX01000111">
    <property type="protein sequence ID" value="JAG92629.1"/>
    <property type="molecule type" value="mRNA"/>
</dbReference>
<feature type="non-terminal residue" evidence="4">
    <location>
        <position position="255"/>
    </location>
</feature>
<proteinExistence type="evidence at transcript level"/>
<dbReference type="InterPro" id="IPR024079">
    <property type="entry name" value="MetalloPept_cat_dom_sf"/>
</dbReference>
<dbReference type="Gene3D" id="1.10.1380.10">
    <property type="entry name" value="Neutral endopeptidase , domain2"/>
    <property type="match status" value="1"/>
</dbReference>
<dbReference type="GO" id="GO:0004222">
    <property type="term" value="F:metalloendopeptidase activity"/>
    <property type="evidence" value="ECO:0007669"/>
    <property type="project" value="InterPro"/>
</dbReference>
<dbReference type="Pfam" id="PF05649">
    <property type="entry name" value="Peptidase_M13_N"/>
    <property type="match status" value="1"/>
</dbReference>
<accession>A0A0C9S5G7</accession>
<dbReference type="GO" id="GO:0005886">
    <property type="term" value="C:plasma membrane"/>
    <property type="evidence" value="ECO:0007669"/>
    <property type="project" value="TreeGrafter"/>
</dbReference>
<sequence>MKHLWLPALLAWIYLVASESIQQGENGKSLLCSTSVCAERAQLINDSLNHSANPCNDFYSYVCGGWESTEKSKRQEKTFGVQDMLAAKVKETLKRILGNIAPKTTNQNITDKVGIIYNACIAFPNVSKRPDVIIKLLESYGLSAWPILEDAEENNTLPTNTTEMLLKIGIIALFDVSVQRDPQNSTSHILQIRYPGGTTVEEENKKEVVKEIAKILKPNASETDLLKFSESVATYGKQLKNLKERERERHERAME</sequence>
<dbReference type="Gene3D" id="3.40.390.10">
    <property type="entry name" value="Collagenase (Catalytic Domain)"/>
    <property type="match status" value="1"/>
</dbReference>
<organism evidence="4">
    <name type="scientific">Amblyomma americanum</name>
    <name type="common">Lone star tick</name>
    <dbReference type="NCBI Taxonomy" id="6943"/>
    <lineage>
        <taxon>Eukaryota</taxon>
        <taxon>Metazoa</taxon>
        <taxon>Ecdysozoa</taxon>
        <taxon>Arthropoda</taxon>
        <taxon>Chelicerata</taxon>
        <taxon>Arachnida</taxon>
        <taxon>Acari</taxon>
        <taxon>Parasitiformes</taxon>
        <taxon>Ixodida</taxon>
        <taxon>Ixodoidea</taxon>
        <taxon>Ixodidae</taxon>
        <taxon>Amblyomminae</taxon>
        <taxon>Amblyomma</taxon>
    </lineage>
</organism>
<dbReference type="InterPro" id="IPR008753">
    <property type="entry name" value="Peptidase_M13_N"/>
</dbReference>
<evidence type="ECO:0000256" key="2">
    <source>
        <dbReference type="SAM" id="SignalP"/>
    </source>
</evidence>
<evidence type="ECO:0000256" key="1">
    <source>
        <dbReference type="ARBA" id="ARBA00007357"/>
    </source>
</evidence>
<reference evidence="4" key="1">
    <citation type="journal article" date="2015" name="PLoS ONE">
        <title>An Insight into the Sialome of the Lone Star Tick, Amblyomma americanum, with a Glimpse on Its Time Dependent Gene Expression.</title>
        <authorList>
            <person name="Karim S."/>
            <person name="Ribeiro J.M."/>
        </authorList>
    </citation>
    <scope>NUCLEOTIDE SEQUENCE</scope>
    <source>
        <tissue evidence="4">Salivary gland</tissue>
    </source>
</reference>